<dbReference type="EMBL" id="NHYE01004307">
    <property type="protein sequence ID" value="PPQ85409.1"/>
    <property type="molecule type" value="Genomic_DNA"/>
</dbReference>
<keyword evidence="2" id="KW-1185">Reference proteome</keyword>
<comment type="caution">
    <text evidence="1">The sequence shown here is derived from an EMBL/GenBank/DDBJ whole genome shotgun (WGS) entry which is preliminary data.</text>
</comment>
<dbReference type="Proteomes" id="UP000284706">
    <property type="component" value="Unassembled WGS sequence"/>
</dbReference>
<evidence type="ECO:0000313" key="1">
    <source>
        <dbReference type="EMBL" id="PPQ85409.1"/>
    </source>
</evidence>
<dbReference type="InParanoid" id="A0A409X3T3"/>
<protein>
    <submittedName>
        <fullName evidence="1">Uncharacterized protein</fullName>
    </submittedName>
</protein>
<name>A0A409X3T3_9AGAR</name>
<dbReference type="AlphaFoldDB" id="A0A409X3T3"/>
<reference evidence="1 2" key="1">
    <citation type="journal article" date="2018" name="Evol. Lett.">
        <title>Horizontal gene cluster transfer increased hallucinogenic mushroom diversity.</title>
        <authorList>
            <person name="Reynolds H.T."/>
            <person name="Vijayakumar V."/>
            <person name="Gluck-Thaler E."/>
            <person name="Korotkin H.B."/>
            <person name="Matheny P.B."/>
            <person name="Slot J.C."/>
        </authorList>
    </citation>
    <scope>NUCLEOTIDE SEQUENCE [LARGE SCALE GENOMIC DNA]</scope>
    <source>
        <strain evidence="1 2">SRW20</strain>
    </source>
</reference>
<gene>
    <name evidence="1" type="ORF">CVT26_015802</name>
</gene>
<evidence type="ECO:0000313" key="2">
    <source>
        <dbReference type="Proteomes" id="UP000284706"/>
    </source>
</evidence>
<organism evidence="1 2">
    <name type="scientific">Gymnopilus dilepis</name>
    <dbReference type="NCBI Taxonomy" id="231916"/>
    <lineage>
        <taxon>Eukaryota</taxon>
        <taxon>Fungi</taxon>
        <taxon>Dikarya</taxon>
        <taxon>Basidiomycota</taxon>
        <taxon>Agaricomycotina</taxon>
        <taxon>Agaricomycetes</taxon>
        <taxon>Agaricomycetidae</taxon>
        <taxon>Agaricales</taxon>
        <taxon>Agaricineae</taxon>
        <taxon>Hymenogastraceae</taxon>
        <taxon>Gymnopilus</taxon>
    </lineage>
</organism>
<sequence length="89" mass="9807">MRQEVKRIYAQNSLNTPANHSTLWSMGSFIGTCAVPGVGHGGDDEFRFDEEEDEEEESMIRPSVKAGVLAVPRYMTGACCVLRGTRDVV</sequence>
<accession>A0A409X3T3</accession>
<proteinExistence type="predicted"/>